<protein>
    <submittedName>
        <fullName evidence="1">Uncharacterized protein</fullName>
    </submittedName>
</protein>
<evidence type="ECO:0000313" key="2">
    <source>
        <dbReference type="Proteomes" id="UP000193144"/>
    </source>
</evidence>
<dbReference type="PANTHER" id="PTHR24148:SF64">
    <property type="entry name" value="HETEROKARYON INCOMPATIBILITY DOMAIN-CONTAINING PROTEIN"/>
    <property type="match status" value="1"/>
</dbReference>
<dbReference type="AlphaFoldDB" id="A0A1Y1ZWW8"/>
<accession>A0A1Y1ZWW8</accession>
<gene>
    <name evidence="1" type="ORF">BCR34DRAFT_559791</name>
</gene>
<dbReference type="OrthoDB" id="3471929at2759"/>
<evidence type="ECO:0000313" key="1">
    <source>
        <dbReference type="EMBL" id="ORY14746.1"/>
    </source>
</evidence>
<organism evidence="1 2">
    <name type="scientific">Clohesyomyces aquaticus</name>
    <dbReference type="NCBI Taxonomy" id="1231657"/>
    <lineage>
        <taxon>Eukaryota</taxon>
        <taxon>Fungi</taxon>
        <taxon>Dikarya</taxon>
        <taxon>Ascomycota</taxon>
        <taxon>Pezizomycotina</taxon>
        <taxon>Dothideomycetes</taxon>
        <taxon>Pleosporomycetidae</taxon>
        <taxon>Pleosporales</taxon>
        <taxon>Lindgomycetaceae</taxon>
        <taxon>Clohesyomyces</taxon>
    </lineage>
</organism>
<reference evidence="1 2" key="1">
    <citation type="submission" date="2016-07" db="EMBL/GenBank/DDBJ databases">
        <title>Pervasive Adenine N6-methylation of Active Genes in Fungi.</title>
        <authorList>
            <consortium name="DOE Joint Genome Institute"/>
            <person name="Mondo S.J."/>
            <person name="Dannebaum R.O."/>
            <person name="Kuo R.C."/>
            <person name="Labutti K."/>
            <person name="Haridas S."/>
            <person name="Kuo A."/>
            <person name="Salamov A."/>
            <person name="Ahrendt S.R."/>
            <person name="Lipzen A."/>
            <person name="Sullivan W."/>
            <person name="Andreopoulos W.B."/>
            <person name="Clum A."/>
            <person name="Lindquist E."/>
            <person name="Daum C."/>
            <person name="Ramamoorthy G.K."/>
            <person name="Gryganskyi A."/>
            <person name="Culley D."/>
            <person name="Magnuson J.K."/>
            <person name="James T.Y."/>
            <person name="O'Malley M.A."/>
            <person name="Stajich J.E."/>
            <person name="Spatafora J.W."/>
            <person name="Visel A."/>
            <person name="Grigoriev I.V."/>
        </authorList>
    </citation>
    <scope>NUCLEOTIDE SEQUENCE [LARGE SCALE GENOMIC DNA]</scope>
    <source>
        <strain evidence="1 2">CBS 115471</strain>
    </source>
</reference>
<proteinExistence type="predicted"/>
<dbReference type="PANTHER" id="PTHR24148">
    <property type="entry name" value="ANKYRIN REPEAT DOMAIN-CONTAINING PROTEIN 39 HOMOLOG-RELATED"/>
    <property type="match status" value="1"/>
</dbReference>
<dbReference type="Proteomes" id="UP000193144">
    <property type="component" value="Unassembled WGS sequence"/>
</dbReference>
<comment type="caution">
    <text evidence="1">The sequence shown here is derived from an EMBL/GenBank/DDBJ whole genome shotgun (WGS) entry which is preliminary data.</text>
</comment>
<keyword evidence="2" id="KW-1185">Reference proteome</keyword>
<name>A0A1Y1ZWW8_9PLEO</name>
<dbReference type="InterPro" id="IPR052895">
    <property type="entry name" value="HetReg/Transcr_Mod"/>
</dbReference>
<sequence>MRVIQEIVATSRAAILWGTHQLEWVKFTSGMYFLDKIGFTCIAEDGSLPNVFSMKLALEALQDFMNVKDRIWLWNEFGLEPLWRDFYAREEYIRFEDVPSKLYRFKLWKVTDERDRIFAILGLRGPRTFLDHGSTFEADYSKPLTRVYSDSTKFWIRRQRDLDILSYAEPTDDGTQGFPGWCQWHKGCAYSSPSLNVNYPRKRHADKKIKFRWVKISASRSF</sequence>
<dbReference type="EMBL" id="MCFA01000030">
    <property type="protein sequence ID" value="ORY14746.1"/>
    <property type="molecule type" value="Genomic_DNA"/>
</dbReference>